<sequence>MSLSKDHRRVYSCNDPTTIPGMVVGSLSDGRRDGIPPTFHEALLKAIHENIHQPIHQPIPQLIPQTTLMIKSAHNEPVHSWTIAVSENCDWTVGFCDNAYVRGK</sequence>
<comment type="caution">
    <text evidence="1">The sequence shown here is derived from an EMBL/GenBank/DDBJ whole genome shotgun (WGS) entry which is preliminary data.</text>
</comment>
<dbReference type="OrthoDB" id="8930710at2759"/>
<protein>
    <submittedName>
        <fullName evidence="1">Uncharacterized protein</fullName>
    </submittedName>
</protein>
<evidence type="ECO:0000313" key="2">
    <source>
        <dbReference type="Proteomes" id="UP001148018"/>
    </source>
</evidence>
<feature type="non-terminal residue" evidence="1">
    <location>
        <position position="104"/>
    </location>
</feature>
<organism evidence="1 2">
    <name type="scientific">Muraenolepis orangiensis</name>
    <name type="common">Patagonian moray cod</name>
    <dbReference type="NCBI Taxonomy" id="630683"/>
    <lineage>
        <taxon>Eukaryota</taxon>
        <taxon>Metazoa</taxon>
        <taxon>Chordata</taxon>
        <taxon>Craniata</taxon>
        <taxon>Vertebrata</taxon>
        <taxon>Euteleostomi</taxon>
        <taxon>Actinopterygii</taxon>
        <taxon>Neopterygii</taxon>
        <taxon>Teleostei</taxon>
        <taxon>Neoteleostei</taxon>
        <taxon>Acanthomorphata</taxon>
        <taxon>Zeiogadaria</taxon>
        <taxon>Gadariae</taxon>
        <taxon>Gadiformes</taxon>
        <taxon>Muraenolepidoidei</taxon>
        <taxon>Muraenolepididae</taxon>
        <taxon>Muraenolepis</taxon>
    </lineage>
</organism>
<name>A0A9Q0D4T5_9TELE</name>
<proteinExistence type="predicted"/>
<accession>A0A9Q0D4T5</accession>
<reference evidence="1" key="1">
    <citation type="submission" date="2022-07" db="EMBL/GenBank/DDBJ databases">
        <title>Chromosome-level genome of Muraenolepis orangiensis.</title>
        <authorList>
            <person name="Kim J."/>
        </authorList>
    </citation>
    <scope>NUCLEOTIDE SEQUENCE</scope>
    <source>
        <strain evidence="1">KU_S4_2022</strain>
        <tissue evidence="1">Muscle</tissue>
    </source>
</reference>
<gene>
    <name evidence="1" type="ORF">NHX12_016078</name>
</gene>
<keyword evidence="2" id="KW-1185">Reference proteome</keyword>
<evidence type="ECO:0000313" key="1">
    <source>
        <dbReference type="EMBL" id="KAJ3581925.1"/>
    </source>
</evidence>
<dbReference type="Proteomes" id="UP001148018">
    <property type="component" value="Unassembled WGS sequence"/>
</dbReference>
<dbReference type="EMBL" id="JANIIK010001805">
    <property type="protein sequence ID" value="KAJ3581925.1"/>
    <property type="molecule type" value="Genomic_DNA"/>
</dbReference>
<dbReference type="AlphaFoldDB" id="A0A9Q0D4T5"/>